<dbReference type="Gene3D" id="1.10.20.40">
    <property type="entry name" value="Formin, diaphanous GTPase-binding domain"/>
    <property type="match status" value="1"/>
</dbReference>
<dbReference type="InterPro" id="IPR010473">
    <property type="entry name" value="GTPase-bd"/>
</dbReference>
<dbReference type="InterPro" id="IPR014768">
    <property type="entry name" value="GBD/FH3_dom"/>
</dbReference>
<feature type="domain" description="DAD" evidence="5">
    <location>
        <begin position="991"/>
        <end position="1025"/>
    </location>
</feature>
<accession>A0AAE1Z817</accession>
<dbReference type="Proteomes" id="UP001292079">
    <property type="component" value="Unassembled WGS sequence"/>
</dbReference>
<comment type="similarity">
    <text evidence="1">Belongs to the formin homology family. Diaphanous subfamily.</text>
</comment>
<dbReference type="GO" id="GO:0003779">
    <property type="term" value="F:actin binding"/>
    <property type="evidence" value="ECO:0007669"/>
    <property type="project" value="InterPro"/>
</dbReference>
<feature type="coiled-coil region" evidence="3">
    <location>
        <begin position="431"/>
        <end position="465"/>
    </location>
</feature>
<dbReference type="SUPFAM" id="SSF48371">
    <property type="entry name" value="ARM repeat"/>
    <property type="match status" value="1"/>
</dbReference>
<feature type="region of interest" description="Disordered" evidence="4">
    <location>
        <begin position="545"/>
        <end position="572"/>
    </location>
</feature>
<dbReference type="InterPro" id="IPR044933">
    <property type="entry name" value="DIA_GBD_sf"/>
</dbReference>
<dbReference type="Gene3D" id="1.25.10.10">
    <property type="entry name" value="Leucine-rich Repeat Variant"/>
    <property type="match status" value="1"/>
</dbReference>
<dbReference type="PROSITE" id="PS51231">
    <property type="entry name" value="DAD"/>
    <property type="match status" value="1"/>
</dbReference>
<feature type="region of interest" description="Disordered" evidence="4">
    <location>
        <begin position="468"/>
        <end position="487"/>
    </location>
</feature>
<dbReference type="PROSITE" id="PS51444">
    <property type="entry name" value="FH2"/>
    <property type="match status" value="1"/>
</dbReference>
<gene>
    <name evidence="8" type="ORF">MN116_006830</name>
</gene>
<dbReference type="PROSITE" id="PS51232">
    <property type="entry name" value="GBD_FH3"/>
    <property type="match status" value="1"/>
</dbReference>
<evidence type="ECO:0000256" key="2">
    <source>
        <dbReference type="ARBA" id="ARBA00023054"/>
    </source>
</evidence>
<dbReference type="Gene3D" id="1.20.58.2220">
    <property type="entry name" value="Formin, FH2 domain"/>
    <property type="match status" value="1"/>
</dbReference>
<dbReference type="Pfam" id="PF06371">
    <property type="entry name" value="Drf_GBD"/>
    <property type="match status" value="1"/>
</dbReference>
<dbReference type="InterPro" id="IPR014767">
    <property type="entry name" value="DAD_dom"/>
</dbReference>
<evidence type="ECO:0000256" key="4">
    <source>
        <dbReference type="SAM" id="MobiDB-lite"/>
    </source>
</evidence>
<dbReference type="PANTHER" id="PTHR45691">
    <property type="entry name" value="PROTEIN DIAPHANOUS"/>
    <property type="match status" value="1"/>
</dbReference>
<dbReference type="Gene3D" id="6.10.30.30">
    <property type="match status" value="1"/>
</dbReference>
<protein>
    <recommendedName>
        <fullName evidence="10">Diaphanous</fullName>
    </recommendedName>
</protein>
<feature type="domain" description="GBD/FH3" evidence="6">
    <location>
        <begin position="47"/>
        <end position="406"/>
    </location>
</feature>
<dbReference type="InterPro" id="IPR015425">
    <property type="entry name" value="FH2_Formin"/>
</dbReference>
<organism evidence="8 9">
    <name type="scientific">Schistosoma mekongi</name>
    <name type="common">Parasitic worm</name>
    <dbReference type="NCBI Taxonomy" id="38744"/>
    <lineage>
        <taxon>Eukaryota</taxon>
        <taxon>Metazoa</taxon>
        <taxon>Spiralia</taxon>
        <taxon>Lophotrochozoa</taxon>
        <taxon>Platyhelminthes</taxon>
        <taxon>Trematoda</taxon>
        <taxon>Digenea</taxon>
        <taxon>Strigeidida</taxon>
        <taxon>Schistosomatoidea</taxon>
        <taxon>Schistosomatidae</taxon>
        <taxon>Schistosoma</taxon>
    </lineage>
</organism>
<dbReference type="SMART" id="SM01139">
    <property type="entry name" value="Drf_FH3"/>
    <property type="match status" value="1"/>
</dbReference>
<dbReference type="Gene3D" id="1.10.238.150">
    <property type="entry name" value="Formin, FH3 diaphanous domain"/>
    <property type="match status" value="1"/>
</dbReference>
<evidence type="ECO:0000256" key="3">
    <source>
        <dbReference type="SAM" id="Coils"/>
    </source>
</evidence>
<dbReference type="InterPro" id="IPR011989">
    <property type="entry name" value="ARM-like"/>
</dbReference>
<dbReference type="InterPro" id="IPR016024">
    <property type="entry name" value="ARM-type_fold"/>
</dbReference>
<dbReference type="Pfam" id="PF06367">
    <property type="entry name" value="Drf_FH3"/>
    <property type="match status" value="1"/>
</dbReference>
<dbReference type="InterPro" id="IPR010472">
    <property type="entry name" value="FH3_dom"/>
</dbReference>
<feature type="compositionally biased region" description="Basic and acidic residues" evidence="4">
    <location>
        <begin position="960"/>
        <end position="979"/>
    </location>
</feature>
<evidence type="ECO:0000259" key="6">
    <source>
        <dbReference type="PROSITE" id="PS51232"/>
    </source>
</evidence>
<keyword evidence="2 3" id="KW-0175">Coiled coil</keyword>
<dbReference type="Gene3D" id="1.20.58.630">
    <property type="match status" value="1"/>
</dbReference>
<feature type="region of interest" description="Disordered" evidence="4">
    <location>
        <begin position="1"/>
        <end position="47"/>
    </location>
</feature>
<dbReference type="GO" id="GO:0005884">
    <property type="term" value="C:actin filament"/>
    <property type="evidence" value="ECO:0007669"/>
    <property type="project" value="TreeGrafter"/>
</dbReference>
<evidence type="ECO:0000313" key="8">
    <source>
        <dbReference type="EMBL" id="KAK4469261.1"/>
    </source>
</evidence>
<evidence type="ECO:0000313" key="9">
    <source>
        <dbReference type="Proteomes" id="UP001292079"/>
    </source>
</evidence>
<comment type="caution">
    <text evidence="8">The sequence shown here is derived from an EMBL/GenBank/DDBJ whole genome shotgun (WGS) entry which is preliminary data.</text>
</comment>
<keyword evidence="9" id="KW-1185">Reference proteome</keyword>
<dbReference type="InterPro" id="IPR042201">
    <property type="entry name" value="FH2_Formin_sf"/>
</dbReference>
<evidence type="ECO:0000256" key="1">
    <source>
        <dbReference type="ARBA" id="ARBA00008214"/>
    </source>
</evidence>
<evidence type="ECO:0008006" key="10">
    <source>
        <dbReference type="Google" id="ProtNLM"/>
    </source>
</evidence>
<dbReference type="InterPro" id="IPR051412">
    <property type="entry name" value="Formin_Homology_Diaphanous_sf"/>
</dbReference>
<dbReference type="EMBL" id="JALJAT010000005">
    <property type="protein sequence ID" value="KAK4469261.1"/>
    <property type="molecule type" value="Genomic_DNA"/>
</dbReference>
<evidence type="ECO:0000259" key="5">
    <source>
        <dbReference type="PROSITE" id="PS51231"/>
    </source>
</evidence>
<dbReference type="SMART" id="SM00498">
    <property type="entry name" value="FH2"/>
    <property type="match status" value="1"/>
</dbReference>
<dbReference type="GO" id="GO:0030041">
    <property type="term" value="P:actin filament polymerization"/>
    <property type="evidence" value="ECO:0007669"/>
    <property type="project" value="TreeGrafter"/>
</dbReference>
<feature type="region of interest" description="Disordered" evidence="4">
    <location>
        <begin position="960"/>
        <end position="993"/>
    </location>
</feature>
<reference evidence="8" key="1">
    <citation type="submission" date="2022-04" db="EMBL/GenBank/DDBJ databases">
        <authorList>
            <person name="Xu L."/>
            <person name="Lv Z."/>
        </authorList>
    </citation>
    <scope>NUCLEOTIDE SEQUENCE</scope>
    <source>
        <strain evidence="8">LV_2022a</strain>
    </source>
</reference>
<dbReference type="Pfam" id="PF02181">
    <property type="entry name" value="FH2"/>
    <property type="match status" value="1"/>
</dbReference>
<dbReference type="PANTHER" id="PTHR45691:SF6">
    <property type="entry name" value="PROTEIN DIAPHANOUS"/>
    <property type="match status" value="1"/>
</dbReference>
<reference evidence="8" key="2">
    <citation type="journal article" date="2023" name="Infect Dis Poverty">
        <title>Chromosome-scale genome of the human blood fluke Schistosoma mekongi and its implications for public health.</title>
        <authorList>
            <person name="Zhou M."/>
            <person name="Xu L."/>
            <person name="Xu D."/>
            <person name="Chen W."/>
            <person name="Khan J."/>
            <person name="Hu Y."/>
            <person name="Huang H."/>
            <person name="Wei H."/>
            <person name="Zhang Y."/>
            <person name="Chusongsang P."/>
            <person name="Tanasarnprasert K."/>
            <person name="Hu X."/>
            <person name="Limpanont Y."/>
            <person name="Lv Z."/>
        </authorList>
    </citation>
    <scope>NUCLEOTIDE SEQUENCE</scope>
    <source>
        <strain evidence="8">LV_2022a</strain>
    </source>
</reference>
<evidence type="ECO:0000259" key="7">
    <source>
        <dbReference type="PROSITE" id="PS51444"/>
    </source>
</evidence>
<dbReference type="AlphaFoldDB" id="A0AAE1Z817"/>
<feature type="domain" description="FH2" evidence="7">
    <location>
        <begin position="565"/>
        <end position="971"/>
    </location>
</feature>
<proteinExistence type="inferred from homology"/>
<dbReference type="SUPFAM" id="SSF101447">
    <property type="entry name" value="Formin homology 2 domain (FH2 domain)"/>
    <property type="match status" value="1"/>
</dbReference>
<dbReference type="GO" id="GO:0031267">
    <property type="term" value="F:small GTPase binding"/>
    <property type="evidence" value="ECO:0007669"/>
    <property type="project" value="InterPro"/>
</dbReference>
<dbReference type="SMART" id="SM01140">
    <property type="entry name" value="Drf_GBD"/>
    <property type="match status" value="1"/>
</dbReference>
<sequence length="1230" mass="138021">MDPKKDETVGNKLKKLFSTKDHPKEKHKHKHGKEWRSSESPPSSVNMDGMADEEIERRFLQMLEDMNLSKDQTISLREKPIKTKIEMLETYGKKLGSAKNAPDYCARVLLVPQNYAPKQLLNALENLRVNLLNNGVSWVREFNNASNNGLNNLLHFLALTLTNYYPGCALPCLRCIRALGNCGYGLYALVDHESATTFIAKCLECNQPPLVDCAIELLSSIALCNAKGYKNVLEGLTFSAELNGTPGERFSPLVKALDCPEVARASLQFINVLVNRSCLDESSFDVDYRVHLRCEFNSLGIIEKLARLENSLDSDIQNHISIYRSRADQDLDDVFERLDSVKCDLDDPNQIFHILQRTVVGTKSEKHFLSILQHFLFIRDEPYRLAYFTLLEELIGQVLIQNDGIDPDPHMNLLRLDVEATVALLVDALKEADASTRVEELQAKLDAALQAKLEAEAKIQTLQSRLSSVEGPTFKPPGLEEKPSSAVANAPNIPPPPPFPTSSTGILPPPLMSGILPPPPIRSGILPPPPLMGLPPPPPLMKGVRPPPSLQPSKPSDELPFGMKPKKKYTPDVPMKKANWEKIKPNMLDKDSVWVHLHEDELECNDLLKNLSIQFSTKPAKVMVSDSSSDGTATCGSLQNIQSRKTKMLRYLDDKVAQNLSILLGSIKVPYDELRRRILTVDESLLTPNMLEQLIKALPEPSIILNISLLKDEYETLAEPEQFVCKVGDIKKLVPRLNSILFKMRFNEKVNEVKPEIVDVDEALQEILSSKHFKRILELVLLLGNYMNAGSRNADAVGFEISFLTKLEATKDVSNSQTLLHFLIDSLDRKFPETFKGFLDDFSHVERASRVSEDSLKAIIAETRKSVSNIDTDLKTYTTQDTNDNYLHIMQDFLVSAKEQVSQLEMMYKRMQDKFVMVSKYLAFDPNKYHIENLFSDLKDFLVAFRRSASDLTKKRALEEKMKKAREDQARRQRERENKSVLNNPGPRAPTEEEGNVIDNLMEALKSGAAFANGGERSVARRNRNRVSPASGNLVSVASPSAIRQRQLIRARSHNLLYPKGPGSGAAQLLNNTKSTLHVGTLSAIDSWESNAYSLFMPLVSDGRAEFRENVLRDCMLHLPIPLNTQPVMAISLDSIEYQRKLENQLLGGLDDEAGSYHTLKRPFKPLFYTDSSLYCTSMPFQDAVEYGSPGDGLIIRPTKLGLLILHVTGNFPPTYSLNLLERCLQPFGL</sequence>
<name>A0AAE1Z817_SCHME</name>